<evidence type="ECO:0000313" key="3">
    <source>
        <dbReference type="Proteomes" id="UP000235778"/>
    </source>
</evidence>
<sequence>MDVTLSTIMIYARNMKKTAEFYSTHFNFETTGEVVEGLIELFPKNGGSSILIHQAAKSIKLGQAAVKLTFNVENITEFIANASVSGVKFGAVHEANGYQFSNTKDPDGNSVSISSRAFRKL</sequence>
<feature type="domain" description="VOC" evidence="1">
    <location>
        <begin position="4"/>
        <end position="116"/>
    </location>
</feature>
<dbReference type="Proteomes" id="UP000235778">
    <property type="component" value="Unassembled WGS sequence"/>
</dbReference>
<dbReference type="InterPro" id="IPR037523">
    <property type="entry name" value="VOC_core"/>
</dbReference>
<dbReference type="SUPFAM" id="SSF54593">
    <property type="entry name" value="Glyoxalase/Bleomycin resistance protein/Dihydroxybiphenyl dioxygenase"/>
    <property type="match status" value="1"/>
</dbReference>
<gene>
    <name evidence="2" type="ORF">BCV30_22935</name>
</gene>
<protein>
    <submittedName>
        <fullName evidence="2">Glyoxalase</fullName>
    </submittedName>
</protein>
<dbReference type="EMBL" id="MCSI01000106">
    <property type="protein sequence ID" value="PME66391.1"/>
    <property type="molecule type" value="Genomic_DNA"/>
</dbReference>
<comment type="caution">
    <text evidence="2">The sequence shown here is derived from an EMBL/GenBank/DDBJ whole genome shotgun (WGS) entry which is preliminary data.</text>
</comment>
<evidence type="ECO:0000313" key="2">
    <source>
        <dbReference type="EMBL" id="PME66391.1"/>
    </source>
</evidence>
<organism evidence="2 3">
    <name type="scientific">Vibrio lentus</name>
    <dbReference type="NCBI Taxonomy" id="136468"/>
    <lineage>
        <taxon>Bacteria</taxon>
        <taxon>Pseudomonadati</taxon>
        <taxon>Pseudomonadota</taxon>
        <taxon>Gammaproteobacteria</taxon>
        <taxon>Vibrionales</taxon>
        <taxon>Vibrionaceae</taxon>
        <taxon>Vibrio</taxon>
    </lineage>
</organism>
<dbReference type="RefSeq" id="WP_102267046.1">
    <property type="nucleotide sequence ID" value="NZ_MCSH01000078.1"/>
</dbReference>
<dbReference type="PROSITE" id="PS51819">
    <property type="entry name" value="VOC"/>
    <property type="match status" value="1"/>
</dbReference>
<proteinExistence type="predicted"/>
<reference evidence="3" key="1">
    <citation type="submission" date="2016-07" db="EMBL/GenBank/DDBJ databases">
        <title>Nontailed viruses are major unrecognized killers of bacteria in the ocean.</title>
        <authorList>
            <person name="Kauffman K."/>
            <person name="Hussain F."/>
            <person name="Yang J."/>
            <person name="Arevalo P."/>
            <person name="Brown J."/>
            <person name="Cutler M."/>
            <person name="Kelly L."/>
            <person name="Polz M.F."/>
        </authorList>
    </citation>
    <scope>NUCLEOTIDE SEQUENCE [LARGE SCALE GENOMIC DNA]</scope>
    <source>
        <strain evidence="3">10N.286.55.C1</strain>
    </source>
</reference>
<dbReference type="InterPro" id="IPR004360">
    <property type="entry name" value="Glyas_Fos-R_dOase_dom"/>
</dbReference>
<name>A0A2N7BYK2_9VIBR</name>
<accession>A0A2N7BYK2</accession>
<dbReference type="InterPro" id="IPR029068">
    <property type="entry name" value="Glyas_Bleomycin-R_OHBP_Dase"/>
</dbReference>
<evidence type="ECO:0000259" key="1">
    <source>
        <dbReference type="PROSITE" id="PS51819"/>
    </source>
</evidence>
<dbReference type="Gene3D" id="3.10.180.10">
    <property type="entry name" value="2,3-Dihydroxybiphenyl 1,2-Dioxygenase, domain 1"/>
    <property type="match status" value="1"/>
</dbReference>
<dbReference type="AlphaFoldDB" id="A0A2N7BYK2"/>
<dbReference type="Pfam" id="PF00903">
    <property type="entry name" value="Glyoxalase"/>
    <property type="match status" value="1"/>
</dbReference>